<dbReference type="PANTHER" id="PTHR20992">
    <property type="entry name" value="AT15442P-RELATED"/>
    <property type="match status" value="1"/>
</dbReference>
<keyword evidence="2" id="KW-0472">Membrane</keyword>
<dbReference type="Pfam" id="PF04087">
    <property type="entry name" value="DUF389"/>
    <property type="match status" value="1"/>
</dbReference>
<sequence length="341" mass="35630">MSTTLRLVELSANTDAVERLQQAVGDISCIEQWLLHGNDNRSTLRLLLPSDAVEAVFDAIAEHELPDDSFRVMLFPIEATLPAVGQPEEEQTSKEAAKQSGDQRQRGRISRDELLNDLTPGTQISTIYLIMVLLSAIVASVGLLRDNVAVIIGAMVIAPLLMPNMALALATALGDLKMAARALATNAAGVAVAFIFSCIVGLVHGVDPSADELQTRTRVSLGDIGLGLASGIAGAISVTTGVPATLIGVMVAVALLPPLVATGLLLGAGEWVMAGGAALLLAVNIICINLAGVGTFVLQGIRPRTWYEASVARRATFTALALWLTALLSLAVLVWIAEGSD</sequence>
<accession>A0ABV4UB04</accession>
<evidence type="ECO:0000313" key="4">
    <source>
        <dbReference type="Proteomes" id="UP001575105"/>
    </source>
</evidence>
<reference evidence="3 4" key="1">
    <citation type="submission" date="2024-08" db="EMBL/GenBank/DDBJ databases">
        <title>Whole-genome sequencing of halo(alkali)philic microorganisms from hypersaline lakes.</title>
        <authorList>
            <person name="Sorokin D.Y."/>
            <person name="Merkel A.Y."/>
            <person name="Messina E."/>
            <person name="Yakimov M."/>
        </authorList>
    </citation>
    <scope>NUCLEOTIDE SEQUENCE [LARGE SCALE GENOMIC DNA]</scope>
    <source>
        <strain evidence="3 4">AB-hyl4</strain>
    </source>
</reference>
<gene>
    <name evidence="3" type="ORF">ACERK3_17580</name>
</gene>
<protein>
    <submittedName>
        <fullName evidence="3">TIGR00341 family protein</fullName>
    </submittedName>
</protein>
<feature type="compositionally biased region" description="Basic and acidic residues" evidence="1">
    <location>
        <begin position="91"/>
        <end position="112"/>
    </location>
</feature>
<feature type="transmembrane region" description="Helical" evidence="2">
    <location>
        <begin position="319"/>
        <end position="337"/>
    </location>
</feature>
<dbReference type="RefSeq" id="WP_425347014.1">
    <property type="nucleotide sequence ID" value="NZ_JBGUBD010000015.1"/>
</dbReference>
<feature type="region of interest" description="Disordered" evidence="1">
    <location>
        <begin position="84"/>
        <end position="112"/>
    </location>
</feature>
<keyword evidence="2" id="KW-1133">Transmembrane helix</keyword>
<dbReference type="EMBL" id="JBGUBD010000015">
    <property type="protein sequence ID" value="MFA9480089.1"/>
    <property type="molecule type" value="Genomic_DNA"/>
</dbReference>
<proteinExistence type="predicted"/>
<evidence type="ECO:0000256" key="2">
    <source>
        <dbReference type="SAM" id="Phobius"/>
    </source>
</evidence>
<evidence type="ECO:0000256" key="1">
    <source>
        <dbReference type="SAM" id="MobiDB-lite"/>
    </source>
</evidence>
<dbReference type="PANTHER" id="PTHR20992:SF9">
    <property type="entry name" value="AT15442P-RELATED"/>
    <property type="match status" value="1"/>
</dbReference>
<keyword evidence="2" id="KW-0812">Transmembrane</keyword>
<dbReference type="InterPro" id="IPR005240">
    <property type="entry name" value="DUF389"/>
</dbReference>
<organism evidence="3 4">
    <name type="scientific">Natronomicrosphaera hydrolytica</name>
    <dbReference type="NCBI Taxonomy" id="3242702"/>
    <lineage>
        <taxon>Bacteria</taxon>
        <taxon>Pseudomonadati</taxon>
        <taxon>Planctomycetota</taxon>
        <taxon>Phycisphaerae</taxon>
        <taxon>Phycisphaerales</taxon>
        <taxon>Phycisphaeraceae</taxon>
        <taxon>Natronomicrosphaera</taxon>
    </lineage>
</organism>
<feature type="transmembrane region" description="Helical" evidence="2">
    <location>
        <begin position="274"/>
        <end position="298"/>
    </location>
</feature>
<feature type="transmembrane region" description="Helical" evidence="2">
    <location>
        <begin position="249"/>
        <end position="268"/>
    </location>
</feature>
<dbReference type="Proteomes" id="UP001575105">
    <property type="component" value="Unassembled WGS sequence"/>
</dbReference>
<comment type="caution">
    <text evidence="3">The sequence shown here is derived from an EMBL/GenBank/DDBJ whole genome shotgun (WGS) entry which is preliminary data.</text>
</comment>
<feature type="transmembrane region" description="Helical" evidence="2">
    <location>
        <begin position="126"/>
        <end position="144"/>
    </location>
</feature>
<keyword evidence="4" id="KW-1185">Reference proteome</keyword>
<evidence type="ECO:0000313" key="3">
    <source>
        <dbReference type="EMBL" id="MFA9480089.1"/>
    </source>
</evidence>
<feature type="transmembrane region" description="Helical" evidence="2">
    <location>
        <begin position="224"/>
        <end position="242"/>
    </location>
</feature>
<name>A0ABV4UB04_9BACT</name>
<feature type="transmembrane region" description="Helical" evidence="2">
    <location>
        <begin position="150"/>
        <end position="170"/>
    </location>
</feature>
<dbReference type="NCBIfam" id="TIGR00341">
    <property type="entry name" value="TIGR00341 family protein"/>
    <property type="match status" value="1"/>
</dbReference>
<feature type="transmembrane region" description="Helical" evidence="2">
    <location>
        <begin position="182"/>
        <end position="204"/>
    </location>
</feature>